<organism evidence="4 5">
    <name type="scientific">Paucihalobacter ruber</name>
    <dbReference type="NCBI Taxonomy" id="2567861"/>
    <lineage>
        <taxon>Bacteria</taxon>
        <taxon>Pseudomonadati</taxon>
        <taxon>Bacteroidota</taxon>
        <taxon>Flavobacteriia</taxon>
        <taxon>Flavobacteriales</taxon>
        <taxon>Flavobacteriaceae</taxon>
        <taxon>Paucihalobacter</taxon>
    </lineage>
</organism>
<dbReference type="HAMAP" id="MF_01139">
    <property type="entry name" value="ISPT"/>
    <property type="match status" value="1"/>
</dbReference>
<feature type="binding site" evidence="2">
    <location>
        <begin position="22"/>
        <end position="25"/>
    </location>
    <ligand>
        <name>substrate</name>
    </ligand>
</feature>
<dbReference type="FunFam" id="3.40.1180.10:FF:000001">
    <property type="entry name" value="(2E,6E)-farnesyl-diphosphate-specific ditrans,polycis-undecaprenyl-diphosphate synthase"/>
    <property type="match status" value="1"/>
</dbReference>
<dbReference type="EMBL" id="VHIQ01000001">
    <property type="protein sequence ID" value="TPV35819.1"/>
    <property type="molecule type" value="Genomic_DNA"/>
</dbReference>
<feature type="binding site" evidence="2">
    <location>
        <begin position="195"/>
        <end position="197"/>
    </location>
    <ligand>
        <name>substrate</name>
    </ligand>
</feature>
<dbReference type="Proteomes" id="UP000317332">
    <property type="component" value="Unassembled WGS sequence"/>
</dbReference>
<evidence type="ECO:0000313" key="4">
    <source>
        <dbReference type="EMBL" id="TPV35819.1"/>
    </source>
</evidence>
<dbReference type="OrthoDB" id="4191603at2"/>
<feature type="binding site" evidence="2">
    <location>
        <position position="208"/>
    </location>
    <ligand>
        <name>Mg(2+)</name>
        <dbReference type="ChEBI" id="CHEBI:18420"/>
    </ligand>
</feature>
<dbReference type="RefSeq" id="WP_140988829.1">
    <property type="nucleotide sequence ID" value="NZ_VHIQ01000001.1"/>
</dbReference>
<dbReference type="Pfam" id="PF01255">
    <property type="entry name" value="Prenyltransf"/>
    <property type="match status" value="1"/>
</dbReference>
<feature type="binding site" evidence="2">
    <location>
        <position position="189"/>
    </location>
    <ligand>
        <name>substrate</name>
    </ligand>
</feature>
<dbReference type="InterPro" id="IPR018520">
    <property type="entry name" value="UPP_synth-like_CS"/>
</dbReference>
<evidence type="ECO:0000313" key="5">
    <source>
        <dbReference type="Proteomes" id="UP000317332"/>
    </source>
</evidence>
<dbReference type="AlphaFoldDB" id="A0A506PQF4"/>
<dbReference type="PROSITE" id="PS01066">
    <property type="entry name" value="UPP_SYNTHASE"/>
    <property type="match status" value="1"/>
</dbReference>
<comment type="similarity">
    <text evidence="2">Belongs to the UPP synthase family.</text>
</comment>
<dbReference type="PANTHER" id="PTHR10291:SF0">
    <property type="entry name" value="DEHYDRODOLICHYL DIPHOSPHATE SYNTHASE 2"/>
    <property type="match status" value="1"/>
</dbReference>
<feature type="active site" description="Proton acceptor" evidence="2">
    <location>
        <position position="69"/>
    </location>
</feature>
<feature type="binding site" evidence="2">
    <location>
        <position position="21"/>
    </location>
    <ligand>
        <name>Mg(2+)</name>
        <dbReference type="ChEBI" id="CHEBI:18420"/>
    </ligand>
</feature>
<feature type="binding site" evidence="2">
    <location>
        <position position="70"/>
    </location>
    <ligand>
        <name>substrate</name>
    </ligand>
</feature>
<feature type="binding site" evidence="2">
    <location>
        <position position="26"/>
    </location>
    <ligand>
        <name>substrate</name>
    </ligand>
</feature>
<comment type="subunit">
    <text evidence="2">Homodimer.</text>
</comment>
<keyword evidence="2" id="KW-0460">Magnesium</keyword>
<comment type="caution">
    <text evidence="4">The sequence shown here is derived from an EMBL/GenBank/DDBJ whole genome shotgun (WGS) entry which is preliminary data.</text>
</comment>
<reference evidence="4 5" key="1">
    <citation type="submission" date="2019-06" db="EMBL/GenBank/DDBJ databases">
        <title>Flavobacteriaceae Paucihalobacterium erythroidium CWB-1, complete genome.</title>
        <authorList>
            <person name="Wu S."/>
        </authorList>
    </citation>
    <scope>NUCLEOTIDE SEQUENCE [LARGE SCALE GENOMIC DNA]</scope>
    <source>
        <strain evidence="4 5">CWB-1</strain>
    </source>
</reference>
<keyword evidence="5" id="KW-1185">Reference proteome</keyword>
<name>A0A506PQF4_9FLAO</name>
<gene>
    <name evidence="4" type="ORF">FJ651_02575</name>
</gene>
<dbReference type="SUPFAM" id="SSF64005">
    <property type="entry name" value="Undecaprenyl diphosphate synthase"/>
    <property type="match status" value="1"/>
</dbReference>
<feature type="binding site" evidence="2">
    <location>
        <position position="38"/>
    </location>
    <ligand>
        <name>substrate</name>
    </ligand>
</feature>
<dbReference type="InterPro" id="IPR001441">
    <property type="entry name" value="UPP_synth-like"/>
</dbReference>
<evidence type="ECO:0000256" key="2">
    <source>
        <dbReference type="HAMAP-Rule" id="MF_01139"/>
    </source>
</evidence>
<evidence type="ECO:0000256" key="1">
    <source>
        <dbReference type="ARBA" id="ARBA00022679"/>
    </source>
</evidence>
<protein>
    <recommendedName>
        <fullName evidence="2">Isoprenyl transferase</fullName>
        <ecNumber evidence="2">2.5.1.-</ecNumber>
    </recommendedName>
</protein>
<feature type="binding site" evidence="2">
    <location>
        <begin position="66"/>
        <end position="68"/>
    </location>
    <ligand>
        <name>substrate</name>
    </ligand>
</feature>
<dbReference type="Gene3D" id="3.40.1180.10">
    <property type="entry name" value="Decaprenyl diphosphate synthase-like"/>
    <property type="match status" value="1"/>
</dbReference>
<sequence>MDTKPTFNTDKLPKHVAIIMDGNGRWAKQKGMLRIVGHENGTKSVRTTVEACAEIGIKNLTLYAFSTENWNRPKSEVNTLMKLLVKSLKKEIKTLQDNNIRLRAIGKLEELPEKAFKELHEVIEKTKDNTHMNLTLALSYGSREELISAVKSISTNVKNNIISIESIDESIINKHLYTQNLPDVDLLIRTSGEQRISNFLLWQIAYAELYFTDVLWPDFSKEDLYKALKCYEKRERRFGKTSEQLSK</sequence>
<dbReference type="CDD" id="cd00475">
    <property type="entry name" value="Cis_IPPS"/>
    <property type="match status" value="1"/>
</dbReference>
<dbReference type="GO" id="GO:0000287">
    <property type="term" value="F:magnesium ion binding"/>
    <property type="evidence" value="ECO:0007669"/>
    <property type="project" value="UniProtKB-UniRule"/>
</dbReference>
<feature type="binding site" evidence="2">
    <location>
        <position position="72"/>
    </location>
    <ligand>
        <name>substrate</name>
    </ligand>
</feature>
<evidence type="ECO:0000256" key="3">
    <source>
        <dbReference type="SAM" id="Coils"/>
    </source>
</evidence>
<dbReference type="PANTHER" id="PTHR10291">
    <property type="entry name" value="DEHYDRODOLICHYL DIPHOSPHATE SYNTHASE FAMILY MEMBER"/>
    <property type="match status" value="1"/>
</dbReference>
<dbReference type="GO" id="GO:0016094">
    <property type="term" value="P:polyprenol biosynthetic process"/>
    <property type="evidence" value="ECO:0007669"/>
    <property type="project" value="TreeGrafter"/>
</dbReference>
<dbReference type="EC" id="2.5.1.-" evidence="2"/>
<feature type="binding site" evidence="2">
    <location>
        <position position="34"/>
    </location>
    <ligand>
        <name>substrate</name>
    </ligand>
</feature>
<keyword evidence="2" id="KW-0479">Metal-binding</keyword>
<comment type="cofactor">
    <cofactor evidence="2">
        <name>Mg(2+)</name>
        <dbReference type="ChEBI" id="CHEBI:18420"/>
    </cofactor>
    <text evidence="2">Binds 2 magnesium ions per subunit.</text>
</comment>
<feature type="coiled-coil region" evidence="3">
    <location>
        <begin position="78"/>
        <end position="105"/>
    </location>
</feature>
<keyword evidence="3" id="KW-0175">Coiled coil</keyword>
<dbReference type="NCBIfam" id="TIGR00055">
    <property type="entry name" value="uppS"/>
    <property type="match status" value="1"/>
</dbReference>
<accession>A0A506PQF4</accession>
<dbReference type="NCBIfam" id="NF011405">
    <property type="entry name" value="PRK14830.1"/>
    <property type="match status" value="1"/>
</dbReference>
<dbReference type="InterPro" id="IPR036424">
    <property type="entry name" value="UPP_synth-like_sf"/>
</dbReference>
<proteinExistence type="inferred from homology"/>
<keyword evidence="1 2" id="KW-0808">Transferase</keyword>
<dbReference type="GO" id="GO:0045547">
    <property type="term" value="F:ditrans,polycis-polyprenyl diphosphate synthase [(2E,6E)-farnesyl diphosphate specific] activity"/>
    <property type="evidence" value="ECO:0007669"/>
    <property type="project" value="TreeGrafter"/>
</dbReference>
<feature type="active site" evidence="2">
    <location>
        <position position="21"/>
    </location>
</feature>
<comment type="function">
    <text evidence="2">Catalyzes the condensation of isopentenyl diphosphate (IPP) with allylic pyrophosphates generating different type of terpenoids.</text>
</comment>